<dbReference type="InterPro" id="IPR018970">
    <property type="entry name" value="Xul5P/Fru6P_PKetolase_N"/>
</dbReference>
<dbReference type="InterPro" id="IPR019790">
    <property type="entry name" value="Xul5P/Fru6P_PKetolase_CS"/>
</dbReference>
<keyword evidence="3" id="KW-0786">Thiamine pyrophosphate</keyword>
<sequence>MSTDSEISQATRLLVELDISAVDAVELKPFVTLQRAANYLACAMIFLQDNASLSRELVQEDIKSRLLGHWGLSQLNLYTNNQCTCPGINLVYAHANRLIKNHKVPTILVTGPGHGAPANLANLYLEGSLSRFYPEYSLDTKGLSQLVKRFSWPGGFPSHVNAEVPGQIHEGGELGYALSVSFGAAMDNPDLLVISLIGDGEAETGPTAAAWHSIKYLDPKESGAVLPILHLNGFKISEKTIFGCMDNHELAALFTGYGYRVRIVGNNLESIQEDMAVSLDWAYSEIQKIQKAARSGNPLYKPRWPMIVLRSPKGWTGPKKAHGSPIEGSFHAHQVPLPNVKKDDEEFCLLKNWLHSYHPEQLFDSNGAPVEEIMQAIPSAEFRMGQRPEIYTKYEPLDLADWKKFAVDEKEASEMKVAGKYLSDVISRNPKSFRIFSPDEMVSNKLDVVFDVTSRIFQWDNDLIGINGRVVEILSEHTLQGFLQGYTLTGRVGLFPSYEAFLGIVTTMIIQYSKFVKMAMETSWRRPVASLNYIETSTLWRQEHNGFSHQNPSIINNLVNMKSSMVRVYLPPDAHCFVCTLAHCLKSRNYINLMIGSKQPTPVWLSPEVGCLFLPIFALPSHLHYSFFSRFSRFRMLKLTALLDRRFGRCLRDSIYELYEPNTDQGLNPDVVLVGCGVETTFEVIAAAALLKQDVPSLRVRVVNVTGMYALINIHCPWTDLMVLPREGGHPHALSHEEFDSLFTRERPIIFNFHGYPSVIKQLLFDRHGVQDRLYVGFSSHHSPIPIDIQHGYQEEGTTTTPFRQLTSNGCSRYDIVIDAIRSVLNVHDQVSLDGHKLISTYQHKIKEHVHYIEKYGQDPKDLSKLPQF</sequence>
<comment type="similarity">
    <text evidence="2">Belongs to the XFP family.</text>
</comment>
<protein>
    <submittedName>
        <fullName evidence="7">Phosphoketolase</fullName>
    </submittedName>
</protein>
<organism evidence="7 8">
    <name type="scientific">Jimgerdemannia flammicorona</name>
    <dbReference type="NCBI Taxonomy" id="994334"/>
    <lineage>
        <taxon>Eukaryota</taxon>
        <taxon>Fungi</taxon>
        <taxon>Fungi incertae sedis</taxon>
        <taxon>Mucoromycota</taxon>
        <taxon>Mucoromycotina</taxon>
        <taxon>Endogonomycetes</taxon>
        <taxon>Endogonales</taxon>
        <taxon>Endogonaceae</taxon>
        <taxon>Jimgerdemannia</taxon>
    </lineage>
</organism>
<dbReference type="SUPFAM" id="SSF52518">
    <property type="entry name" value="Thiamin diphosphate-binding fold (THDP-binding)"/>
    <property type="match status" value="2"/>
</dbReference>
<keyword evidence="4" id="KW-0456">Lyase</keyword>
<dbReference type="PANTHER" id="PTHR31273">
    <property type="entry name" value="PHOSPHOKETOLASE-RELATED"/>
    <property type="match status" value="1"/>
</dbReference>
<dbReference type="PIRSF" id="PIRSF017245">
    <property type="entry name" value="Phosphoketolase"/>
    <property type="match status" value="1"/>
</dbReference>
<dbReference type="Pfam" id="PF09363">
    <property type="entry name" value="XFP_C"/>
    <property type="match status" value="1"/>
</dbReference>
<gene>
    <name evidence="7" type="ORF">BC938DRAFT_479054</name>
</gene>
<evidence type="ECO:0000256" key="4">
    <source>
        <dbReference type="ARBA" id="ARBA00023239"/>
    </source>
</evidence>
<reference evidence="7 8" key="1">
    <citation type="journal article" date="2018" name="New Phytol.">
        <title>Phylogenomics of Endogonaceae and evolution of mycorrhizas within Mucoromycota.</title>
        <authorList>
            <person name="Chang Y."/>
            <person name="Desiro A."/>
            <person name="Na H."/>
            <person name="Sandor L."/>
            <person name="Lipzen A."/>
            <person name="Clum A."/>
            <person name="Barry K."/>
            <person name="Grigoriev I.V."/>
            <person name="Martin F.M."/>
            <person name="Stajich J.E."/>
            <person name="Smith M.E."/>
            <person name="Bonito G."/>
            <person name="Spatafora J.W."/>
        </authorList>
    </citation>
    <scope>NUCLEOTIDE SEQUENCE [LARGE SCALE GENOMIC DNA]</scope>
    <source>
        <strain evidence="7 8">AD002</strain>
    </source>
</reference>
<dbReference type="InterPro" id="IPR018969">
    <property type="entry name" value="Xul5P/Fru6P_PKetolase_C"/>
</dbReference>
<dbReference type="Gene3D" id="3.40.50.970">
    <property type="match status" value="2"/>
</dbReference>
<evidence type="ECO:0000259" key="5">
    <source>
        <dbReference type="Pfam" id="PF09363"/>
    </source>
</evidence>
<dbReference type="Pfam" id="PF03894">
    <property type="entry name" value="XFP"/>
    <property type="match status" value="1"/>
</dbReference>
<accession>A0A433QLR3</accession>
<dbReference type="InterPro" id="IPR019789">
    <property type="entry name" value="Xul5P/Fru6P_PKetolase_ThDP_BS"/>
</dbReference>
<dbReference type="InterPro" id="IPR029061">
    <property type="entry name" value="THDP-binding"/>
</dbReference>
<dbReference type="PANTHER" id="PTHR31273:SF1">
    <property type="entry name" value="PHOSPHOKETOLASE-RELATED"/>
    <property type="match status" value="1"/>
</dbReference>
<dbReference type="PROSITE" id="PS60003">
    <property type="entry name" value="PHOSPHOKETOLASE_2"/>
    <property type="match status" value="1"/>
</dbReference>
<dbReference type="SUPFAM" id="SSF52922">
    <property type="entry name" value="TK C-terminal domain-like"/>
    <property type="match status" value="1"/>
</dbReference>
<dbReference type="GO" id="GO:0005975">
    <property type="term" value="P:carbohydrate metabolic process"/>
    <property type="evidence" value="ECO:0007669"/>
    <property type="project" value="InterPro"/>
</dbReference>
<dbReference type="PROSITE" id="PS60002">
    <property type="entry name" value="PHOSPHOKETOLASE_1"/>
    <property type="match status" value="1"/>
</dbReference>
<evidence type="ECO:0000313" key="7">
    <source>
        <dbReference type="EMBL" id="RUS30707.1"/>
    </source>
</evidence>
<comment type="cofactor">
    <cofactor evidence="1">
        <name>thiamine diphosphate</name>
        <dbReference type="ChEBI" id="CHEBI:58937"/>
    </cofactor>
</comment>
<evidence type="ECO:0000313" key="8">
    <source>
        <dbReference type="Proteomes" id="UP000274822"/>
    </source>
</evidence>
<dbReference type="AlphaFoldDB" id="A0A433QLR3"/>
<feature type="domain" description="Xylulose 5-phosphate/Fructose 6-phosphate phosphoketolase N-terminal" evidence="6">
    <location>
        <begin position="25"/>
        <end position="392"/>
    </location>
</feature>
<dbReference type="Proteomes" id="UP000274822">
    <property type="component" value="Unassembled WGS sequence"/>
</dbReference>
<comment type="caution">
    <text evidence="7">The sequence shown here is derived from an EMBL/GenBank/DDBJ whole genome shotgun (WGS) entry which is preliminary data.</text>
</comment>
<evidence type="ECO:0000259" key="6">
    <source>
        <dbReference type="Pfam" id="PF09364"/>
    </source>
</evidence>
<dbReference type="InterPro" id="IPR005593">
    <property type="entry name" value="Xul5P/Fru6P_PKetolase"/>
</dbReference>
<proteinExistence type="inferred from homology"/>
<dbReference type="Gene3D" id="3.40.50.920">
    <property type="match status" value="1"/>
</dbReference>
<dbReference type="InterPro" id="IPR009014">
    <property type="entry name" value="Transketo_C/PFOR_II"/>
</dbReference>
<dbReference type="GO" id="GO:0016832">
    <property type="term" value="F:aldehyde-lyase activity"/>
    <property type="evidence" value="ECO:0007669"/>
    <property type="project" value="InterPro"/>
</dbReference>
<dbReference type="EMBL" id="RBNJ01003639">
    <property type="protein sequence ID" value="RUS30707.1"/>
    <property type="molecule type" value="Genomic_DNA"/>
</dbReference>
<keyword evidence="8" id="KW-1185">Reference proteome</keyword>
<dbReference type="Pfam" id="PF09364">
    <property type="entry name" value="XFP_N"/>
    <property type="match status" value="1"/>
</dbReference>
<evidence type="ECO:0000256" key="1">
    <source>
        <dbReference type="ARBA" id="ARBA00001964"/>
    </source>
</evidence>
<name>A0A433QLR3_9FUNG</name>
<feature type="domain" description="Xylulose 5-phosphate/Fructose 6-phosphate phosphoketolase C-terminal" evidence="5">
    <location>
        <begin position="663"/>
        <end position="866"/>
    </location>
</feature>
<evidence type="ECO:0000256" key="3">
    <source>
        <dbReference type="ARBA" id="ARBA00023052"/>
    </source>
</evidence>
<evidence type="ECO:0000256" key="2">
    <source>
        <dbReference type="ARBA" id="ARBA00005623"/>
    </source>
</evidence>